<reference evidence="1" key="1">
    <citation type="journal article" date="2020" name="mSystems">
        <title>Genome- and Community-Level Interaction Insights into Carbon Utilization and Element Cycling Functions of Hydrothermarchaeota in Hydrothermal Sediment.</title>
        <authorList>
            <person name="Zhou Z."/>
            <person name="Liu Y."/>
            <person name="Xu W."/>
            <person name="Pan J."/>
            <person name="Luo Z.H."/>
            <person name="Li M."/>
        </authorList>
    </citation>
    <scope>NUCLEOTIDE SEQUENCE [LARGE SCALE GENOMIC DNA]</scope>
    <source>
        <strain evidence="1">SpSt-222</strain>
    </source>
</reference>
<sequence length="230" mass="24936">MTLEASHLTDEQLALLASEAPDSLAREHLESCEECRYRWQQYIALQRALRALPSPPLPRDFTFPPESVAVLRPVPWWWRHRFSIRVGTLLAATLLVMLLSSALAFPGSRESSAGKRVHEQASPSGVAALAPQPTLAEAGRGGPSAPAVQSLEETPAPEGLTPSTFAFARPAETPPVPTNEAESETVQLREGLERALFLAAVTLLSVVTVLGVVLGFLFPVVRHPQRGARR</sequence>
<name>A0A7C1K4E9_THERO</name>
<evidence type="ECO:0000313" key="1">
    <source>
        <dbReference type="EMBL" id="HEF65244.1"/>
    </source>
</evidence>
<evidence type="ECO:0008006" key="2">
    <source>
        <dbReference type="Google" id="ProtNLM"/>
    </source>
</evidence>
<accession>A0A7C1K4E9</accession>
<gene>
    <name evidence="1" type="ORF">ENP47_06580</name>
</gene>
<dbReference type="EMBL" id="DSJL01000011">
    <property type="protein sequence ID" value="HEF65244.1"/>
    <property type="molecule type" value="Genomic_DNA"/>
</dbReference>
<comment type="caution">
    <text evidence="1">The sequence shown here is derived from an EMBL/GenBank/DDBJ whole genome shotgun (WGS) entry which is preliminary data.</text>
</comment>
<proteinExistence type="predicted"/>
<organism evidence="1">
    <name type="scientific">Thermomicrobium roseum</name>
    <dbReference type="NCBI Taxonomy" id="500"/>
    <lineage>
        <taxon>Bacteria</taxon>
        <taxon>Pseudomonadati</taxon>
        <taxon>Thermomicrobiota</taxon>
        <taxon>Thermomicrobia</taxon>
        <taxon>Thermomicrobiales</taxon>
        <taxon>Thermomicrobiaceae</taxon>
        <taxon>Thermomicrobium</taxon>
    </lineage>
</organism>
<protein>
    <recommendedName>
        <fullName evidence="2">Zinc-finger domain-containing protein</fullName>
    </recommendedName>
</protein>
<dbReference type="AlphaFoldDB" id="A0A7C1K4E9"/>